<dbReference type="SMART" id="SM00382">
    <property type="entry name" value="AAA"/>
    <property type="match status" value="2"/>
</dbReference>
<organism evidence="16 17">
    <name type="scientific">Cynoglossus semilaevis</name>
    <name type="common">Tongue sole</name>
    <dbReference type="NCBI Taxonomy" id="244447"/>
    <lineage>
        <taxon>Eukaryota</taxon>
        <taxon>Metazoa</taxon>
        <taxon>Chordata</taxon>
        <taxon>Craniata</taxon>
        <taxon>Vertebrata</taxon>
        <taxon>Euteleostomi</taxon>
        <taxon>Actinopterygii</taxon>
        <taxon>Neopterygii</taxon>
        <taxon>Teleostei</taxon>
        <taxon>Neoteleostei</taxon>
        <taxon>Acanthomorphata</taxon>
        <taxon>Carangaria</taxon>
        <taxon>Pleuronectiformes</taxon>
        <taxon>Pleuronectoidei</taxon>
        <taxon>Cynoglossidae</taxon>
        <taxon>Cynoglossinae</taxon>
        <taxon>Cynoglossus</taxon>
    </lineage>
</organism>
<name>A0A3P8WBA7_CYNSE</name>
<evidence type="ECO:0000256" key="8">
    <source>
        <dbReference type="ARBA" id="ARBA00034018"/>
    </source>
</evidence>
<evidence type="ECO:0000256" key="11">
    <source>
        <dbReference type="ARBA" id="ARBA00048007"/>
    </source>
</evidence>
<evidence type="ECO:0000256" key="10">
    <source>
        <dbReference type="ARBA" id="ARBA00047576"/>
    </source>
</evidence>
<sequence>MNIPVSKRVKQNPTVLWLNPFFRIANQHTLEEQDMYEVLVEDKSEVLGQAMQRCWDYELHLAKKEMKTPSLRRVIAKSIWKANTLLVFVAIFEEMLKTIQPIFLGKIVEYFENYDPNDKEAYHEVLGYGAVLSLCSVIVGVVHHQYFFHLQRQGWRLRVAMCHLIYKKALRLSNSAMMKTTVGQIVNLLSNDVNRFDEVSVFVHSLYIAPIQLVVVLTLLWFRIGPSCLAGLAVILILIPMQSMFGKLFAKFRSSAAFLTDIRMRTMNEVVSGIRIIKMYAWEKPFAAMEISSILQTAFLQGINLALFHSTSKLLYFFTFTTYVLLGNIITASAVFVTTSLYSCIRLSLTLFFPLAVANIFESLVSIDRIQEFLMLDEVKKHCEALPPTEKTDACVEVQDLICFWDQTVDTPSLQDVSFSLSSNKLLAVIGPVGAGKSSLLCAILGELPVEKGTLRVTGKLTYASQQPWVFSGTIRSNILFGRELDPEKYERVLKACALKRDLELLPDGDLTLVGDRGVTLSGGQKARVNLARAVYEDADLYLLDDPLSAVDAEVGRHIFEQCICGLLKEKACVLVTHQLHYLNAADEILVLNEGYMVTKGTYTELQKSGLDFTSLLKKEVDEERQQPPTGGLQRSPSKKSSRSQSFSTQCLKDDDQLPVSIFLWIVYVTLYNYALLTGLTAATVFFSFARSLLLFYLLIMSAKILHNQMFDTVLRAPVRFFDTNPVGRILNRFSKDIGVLDSNLAFTFSDFKQLSLNVFGIVLLTASMNPWLFIPVVILTAVFFLLRRYYIQTSRDVKRLEGTTRSPVFSHVSSSLNGLWTIRAFGAEEKFQNMFDICQDLHSEVGAGSVGLALTYCISLVSVFQWVVRQSAELESMMTSLERVVAFTELDNEAPWETEKRPPPDWPRKGMITFDQVNFAYGSDGPLVLKDLNVMFRPNEKVGIVGRTGAGKSSLTSALFRLSEPEGNIYIDGVLISDIGLHDLRQKITIIPQDPMLFSGSMRKNLDPFDQHTDEELWDVLEEVQLKPVVEELHGKMDTVLSESGSNFSVGQRQLVCLARALLRKNRILIIDEATANVDLRTDELIQKTIRDKFKDCTVLTIAHRLNTIIDSDRILVLDAGRIQACDAPHVLLQDSEGLFYHMVQQTGKQEAAALLLTAERVNFHFYSHLKVVLLI</sequence>
<keyword evidence="2" id="KW-0813">Transport</keyword>
<dbReference type="GeneTree" id="ENSGT00940000153931"/>
<protein>
    <submittedName>
        <fullName evidence="16">Multidrug resistance-associated protein 4-like</fullName>
    </submittedName>
</protein>
<dbReference type="SUPFAM" id="SSF90123">
    <property type="entry name" value="ABC transporter transmembrane region"/>
    <property type="match status" value="2"/>
</dbReference>
<dbReference type="Proteomes" id="UP000265120">
    <property type="component" value="Chromosome 14"/>
</dbReference>
<comment type="catalytic activity">
    <reaction evidence="8">
        <text>ATP + H2O + xenobioticSide 1 = ADP + phosphate + xenobioticSide 2.</text>
        <dbReference type="EC" id="7.6.2.2"/>
    </reaction>
</comment>
<dbReference type="GO" id="GO:0016887">
    <property type="term" value="F:ATP hydrolysis activity"/>
    <property type="evidence" value="ECO:0007669"/>
    <property type="project" value="InterPro"/>
</dbReference>
<keyword evidence="7 13" id="KW-0472">Membrane</keyword>
<evidence type="ECO:0000256" key="12">
    <source>
        <dbReference type="SAM" id="MobiDB-lite"/>
    </source>
</evidence>
<comment type="catalytic activity">
    <reaction evidence="11">
        <text>an S-substituted glutathione(in) + ATP + H2O = an S-substituted glutathione(out) + ADP + phosphate + H(+)</text>
        <dbReference type="Rhea" id="RHEA:19121"/>
        <dbReference type="ChEBI" id="CHEBI:15377"/>
        <dbReference type="ChEBI" id="CHEBI:15378"/>
        <dbReference type="ChEBI" id="CHEBI:30616"/>
        <dbReference type="ChEBI" id="CHEBI:43474"/>
        <dbReference type="ChEBI" id="CHEBI:90779"/>
        <dbReference type="ChEBI" id="CHEBI:456216"/>
        <dbReference type="EC" id="7.6.2.3"/>
    </reaction>
    <physiologicalReaction direction="left-to-right" evidence="11">
        <dbReference type="Rhea" id="RHEA:19122"/>
    </physiologicalReaction>
</comment>
<dbReference type="CDD" id="cd03244">
    <property type="entry name" value="ABCC_MRP_domain2"/>
    <property type="match status" value="1"/>
</dbReference>
<evidence type="ECO:0000256" key="5">
    <source>
        <dbReference type="ARBA" id="ARBA00022840"/>
    </source>
</evidence>
<dbReference type="SUPFAM" id="SSF52540">
    <property type="entry name" value="P-loop containing nucleoside triphosphate hydrolases"/>
    <property type="match status" value="2"/>
</dbReference>
<reference evidence="16" key="3">
    <citation type="submission" date="2025-09" db="UniProtKB">
        <authorList>
            <consortium name="Ensembl"/>
        </authorList>
    </citation>
    <scope>IDENTIFICATION</scope>
</reference>
<dbReference type="FunFam" id="3.40.50.300:FF:000482">
    <property type="entry name" value="Multidrug resistance-associated protein member 4"/>
    <property type="match status" value="1"/>
</dbReference>
<dbReference type="PROSITE" id="PS00211">
    <property type="entry name" value="ABC_TRANSPORTER_1"/>
    <property type="match status" value="2"/>
</dbReference>
<dbReference type="PROSITE" id="PS50929">
    <property type="entry name" value="ABC_TM1F"/>
    <property type="match status" value="2"/>
</dbReference>
<dbReference type="FunFam" id="1.20.1560.10:FF:000027">
    <property type="entry name" value="ATP-binding cassette subfamily C member 4"/>
    <property type="match status" value="1"/>
</dbReference>
<comment type="catalytic activity">
    <reaction evidence="9">
        <text>leukotriene C4(in) + ATP + H2O = leukotriene C4(out) + ADP + phosphate + H(+)</text>
        <dbReference type="Rhea" id="RHEA:38963"/>
        <dbReference type="ChEBI" id="CHEBI:15377"/>
        <dbReference type="ChEBI" id="CHEBI:15378"/>
        <dbReference type="ChEBI" id="CHEBI:30616"/>
        <dbReference type="ChEBI" id="CHEBI:43474"/>
        <dbReference type="ChEBI" id="CHEBI:57973"/>
        <dbReference type="ChEBI" id="CHEBI:456216"/>
    </reaction>
    <physiologicalReaction direction="left-to-right" evidence="9">
        <dbReference type="Rhea" id="RHEA:38964"/>
    </physiologicalReaction>
</comment>
<dbReference type="CDD" id="cd18593">
    <property type="entry name" value="ABC_6TM_MRP4_D1_like"/>
    <property type="match status" value="1"/>
</dbReference>
<dbReference type="GO" id="GO:0016323">
    <property type="term" value="C:basolateral plasma membrane"/>
    <property type="evidence" value="ECO:0007669"/>
    <property type="project" value="UniProtKB-ARBA"/>
</dbReference>
<evidence type="ECO:0000259" key="14">
    <source>
        <dbReference type="PROSITE" id="PS50893"/>
    </source>
</evidence>
<dbReference type="GO" id="GO:0008559">
    <property type="term" value="F:ABC-type xenobiotic transporter activity"/>
    <property type="evidence" value="ECO:0007669"/>
    <property type="project" value="UniProtKB-EC"/>
</dbReference>
<evidence type="ECO:0000256" key="9">
    <source>
        <dbReference type="ARBA" id="ARBA00047523"/>
    </source>
</evidence>
<keyword evidence="3 13" id="KW-0812">Transmembrane</keyword>
<dbReference type="Gene3D" id="1.20.1560.10">
    <property type="entry name" value="ABC transporter type 1, transmembrane domain"/>
    <property type="match status" value="2"/>
</dbReference>
<feature type="region of interest" description="Disordered" evidence="12">
    <location>
        <begin position="622"/>
        <end position="644"/>
    </location>
</feature>
<dbReference type="CDD" id="cd03250">
    <property type="entry name" value="ABCC_MRP_domain1"/>
    <property type="match status" value="1"/>
</dbReference>
<dbReference type="InterPro" id="IPR050173">
    <property type="entry name" value="ABC_transporter_C-like"/>
</dbReference>
<dbReference type="InterPro" id="IPR030240">
    <property type="entry name" value="ABCC4_TMD1"/>
</dbReference>
<keyword evidence="5" id="KW-0067">ATP-binding</keyword>
<feature type="domain" description="ABC transporter" evidence="14">
    <location>
        <begin position="913"/>
        <end position="1146"/>
    </location>
</feature>
<dbReference type="InterPro" id="IPR011527">
    <property type="entry name" value="ABC1_TM_dom"/>
</dbReference>
<dbReference type="Gene3D" id="3.40.50.300">
    <property type="entry name" value="P-loop containing nucleotide triphosphate hydrolases"/>
    <property type="match status" value="2"/>
</dbReference>
<dbReference type="AlphaFoldDB" id="A0A3P8WBA7"/>
<reference evidence="16" key="2">
    <citation type="submission" date="2025-08" db="UniProtKB">
        <authorList>
            <consortium name="Ensembl"/>
        </authorList>
    </citation>
    <scope>IDENTIFICATION</scope>
</reference>
<evidence type="ECO:0000259" key="15">
    <source>
        <dbReference type="PROSITE" id="PS50929"/>
    </source>
</evidence>
<dbReference type="FunFam" id="3.40.50.300:FF:000163">
    <property type="entry name" value="Multidrug resistance-associated protein member 4"/>
    <property type="match status" value="1"/>
</dbReference>
<feature type="domain" description="ABC transporter" evidence="14">
    <location>
        <begin position="396"/>
        <end position="619"/>
    </location>
</feature>
<keyword evidence="4" id="KW-0547">Nucleotide-binding</keyword>
<dbReference type="InterPro" id="IPR017871">
    <property type="entry name" value="ABC_transporter-like_CS"/>
</dbReference>
<dbReference type="PANTHER" id="PTHR24223:SF357">
    <property type="entry name" value="ATP-BINDING CASSETTE SUB-FAMILY C MEMBER 4"/>
    <property type="match status" value="1"/>
</dbReference>
<feature type="transmembrane region" description="Helical" evidence="13">
    <location>
        <begin position="229"/>
        <end position="250"/>
    </location>
</feature>
<feature type="transmembrane region" description="Helical" evidence="13">
    <location>
        <begin position="201"/>
        <end position="222"/>
    </location>
</feature>
<evidence type="ECO:0000256" key="3">
    <source>
        <dbReference type="ARBA" id="ARBA00022692"/>
    </source>
</evidence>
<dbReference type="PANTHER" id="PTHR24223">
    <property type="entry name" value="ATP-BINDING CASSETTE SUB-FAMILY C"/>
    <property type="match status" value="1"/>
</dbReference>
<dbReference type="GO" id="GO:0015431">
    <property type="term" value="F:ABC-type glutathione S-conjugate transporter activity"/>
    <property type="evidence" value="ECO:0007669"/>
    <property type="project" value="UniProtKB-EC"/>
</dbReference>
<feature type="transmembrane region" description="Helical" evidence="13">
    <location>
        <begin position="759"/>
        <end position="787"/>
    </location>
</feature>
<evidence type="ECO:0000256" key="1">
    <source>
        <dbReference type="ARBA" id="ARBA00004141"/>
    </source>
</evidence>
<dbReference type="Ensembl" id="ENSCSET00000022178.1">
    <property type="protein sequence ID" value="ENSCSEP00000021900.1"/>
    <property type="gene ID" value="ENSCSEG00000013948.1"/>
</dbReference>
<evidence type="ECO:0000256" key="13">
    <source>
        <dbReference type="SAM" id="Phobius"/>
    </source>
</evidence>
<comment type="subcellular location">
    <subcellularLocation>
        <location evidence="1">Membrane</location>
        <topology evidence="1">Multi-pass membrane protein</topology>
    </subcellularLocation>
</comment>
<evidence type="ECO:0000256" key="7">
    <source>
        <dbReference type="ARBA" id="ARBA00023136"/>
    </source>
</evidence>
<dbReference type="InterPro" id="IPR036640">
    <property type="entry name" value="ABC1_TM_sf"/>
</dbReference>
<accession>A0A3P8WBA7</accession>
<feature type="domain" description="ABC transmembrane type-1" evidence="15">
    <location>
        <begin position="675"/>
        <end position="837"/>
    </location>
</feature>
<dbReference type="PROSITE" id="PS50893">
    <property type="entry name" value="ABC_TRANSPORTER_2"/>
    <property type="match status" value="2"/>
</dbReference>
<evidence type="ECO:0000256" key="2">
    <source>
        <dbReference type="ARBA" id="ARBA00022448"/>
    </source>
</evidence>
<feature type="transmembrane region" description="Helical" evidence="13">
    <location>
        <begin position="125"/>
        <end position="148"/>
    </location>
</feature>
<evidence type="ECO:0000256" key="6">
    <source>
        <dbReference type="ARBA" id="ARBA00022989"/>
    </source>
</evidence>
<feature type="transmembrane region" description="Helical" evidence="13">
    <location>
        <begin position="851"/>
        <end position="869"/>
    </location>
</feature>
<evidence type="ECO:0000256" key="4">
    <source>
        <dbReference type="ARBA" id="ARBA00022741"/>
    </source>
</evidence>
<feature type="transmembrane region" description="Helical" evidence="13">
    <location>
        <begin position="314"/>
        <end position="339"/>
    </location>
</feature>
<dbReference type="InterPro" id="IPR027417">
    <property type="entry name" value="P-loop_NTPase"/>
</dbReference>
<dbReference type="InterPro" id="IPR003439">
    <property type="entry name" value="ABC_transporter-like_ATP-bd"/>
</dbReference>
<evidence type="ECO:0000313" key="16">
    <source>
        <dbReference type="Ensembl" id="ENSCSEP00000021900.1"/>
    </source>
</evidence>
<dbReference type="Pfam" id="PF00005">
    <property type="entry name" value="ABC_tran"/>
    <property type="match status" value="2"/>
</dbReference>
<feature type="transmembrane region" description="Helical" evidence="13">
    <location>
        <begin position="345"/>
        <end position="365"/>
    </location>
</feature>
<keyword evidence="6 13" id="KW-1133">Transmembrane helix</keyword>
<dbReference type="InterPro" id="IPR003593">
    <property type="entry name" value="AAA+_ATPase"/>
</dbReference>
<gene>
    <name evidence="16" type="primary">ABCC4</name>
</gene>
<evidence type="ECO:0000313" key="17">
    <source>
        <dbReference type="Proteomes" id="UP000265120"/>
    </source>
</evidence>
<feature type="domain" description="ABC transmembrane type-1" evidence="15">
    <location>
        <begin position="85"/>
        <end position="341"/>
    </location>
</feature>
<keyword evidence="17" id="KW-1185">Reference proteome</keyword>
<reference evidence="16 17" key="1">
    <citation type="journal article" date="2014" name="Nat. Genet.">
        <title>Whole-genome sequence of a flatfish provides insights into ZW sex chromosome evolution and adaptation to a benthic lifestyle.</title>
        <authorList>
            <person name="Chen S."/>
            <person name="Zhang G."/>
            <person name="Shao C."/>
            <person name="Huang Q."/>
            <person name="Liu G."/>
            <person name="Zhang P."/>
            <person name="Song W."/>
            <person name="An N."/>
            <person name="Chalopin D."/>
            <person name="Volff J.N."/>
            <person name="Hong Y."/>
            <person name="Li Q."/>
            <person name="Sha Z."/>
            <person name="Zhou H."/>
            <person name="Xie M."/>
            <person name="Yu Q."/>
            <person name="Liu Y."/>
            <person name="Xiang H."/>
            <person name="Wang N."/>
            <person name="Wu K."/>
            <person name="Yang C."/>
            <person name="Zhou Q."/>
            <person name="Liao X."/>
            <person name="Yang L."/>
            <person name="Hu Q."/>
            <person name="Zhang J."/>
            <person name="Meng L."/>
            <person name="Jin L."/>
            <person name="Tian Y."/>
            <person name="Lian J."/>
            <person name="Yang J."/>
            <person name="Miao G."/>
            <person name="Liu S."/>
            <person name="Liang Z."/>
            <person name="Yan F."/>
            <person name="Li Y."/>
            <person name="Sun B."/>
            <person name="Zhang H."/>
            <person name="Zhang J."/>
            <person name="Zhu Y."/>
            <person name="Du M."/>
            <person name="Zhao Y."/>
            <person name="Schartl M."/>
            <person name="Tang Q."/>
            <person name="Wang J."/>
        </authorList>
    </citation>
    <scope>NUCLEOTIDE SEQUENCE</scope>
</reference>
<proteinExistence type="predicted"/>
<comment type="catalytic activity">
    <reaction evidence="10">
        <text>17beta-estradiol 17-O-(beta-D-glucuronate)(in) + ATP + H2O = 17beta-estradiol 17-O-(beta-D-glucuronate)(out) + ADP + phosphate + H(+)</text>
        <dbReference type="Rhea" id="RHEA:60128"/>
        <dbReference type="ChEBI" id="CHEBI:15377"/>
        <dbReference type="ChEBI" id="CHEBI:15378"/>
        <dbReference type="ChEBI" id="CHEBI:30616"/>
        <dbReference type="ChEBI" id="CHEBI:43474"/>
        <dbReference type="ChEBI" id="CHEBI:82961"/>
        <dbReference type="ChEBI" id="CHEBI:456216"/>
    </reaction>
    <physiologicalReaction direction="left-to-right" evidence="10">
        <dbReference type="Rhea" id="RHEA:60129"/>
    </physiologicalReaction>
</comment>
<dbReference type="GO" id="GO:0005524">
    <property type="term" value="F:ATP binding"/>
    <property type="evidence" value="ECO:0007669"/>
    <property type="project" value="UniProtKB-KW"/>
</dbReference>
<dbReference type="Pfam" id="PF00664">
    <property type="entry name" value="ABC_membrane"/>
    <property type="match status" value="2"/>
</dbReference>